<dbReference type="KEGG" id="mde:105261538"/>
<dbReference type="Pfam" id="PF06652">
    <property type="entry name" value="Methuselah_N"/>
    <property type="match status" value="1"/>
</dbReference>
<evidence type="ECO:0000256" key="14">
    <source>
        <dbReference type="SAM" id="SignalP"/>
    </source>
</evidence>
<evidence type="ECO:0000256" key="12">
    <source>
        <dbReference type="ARBA" id="ARBA00023224"/>
    </source>
</evidence>
<keyword evidence="3" id="KW-1003">Cell membrane</keyword>
<evidence type="ECO:0000256" key="2">
    <source>
        <dbReference type="ARBA" id="ARBA00008979"/>
    </source>
</evidence>
<dbReference type="InterPro" id="IPR036272">
    <property type="entry name" value="Methuselah_N_sf"/>
</dbReference>
<organism evidence="16 17">
    <name type="scientific">Musca domestica</name>
    <name type="common">House fly</name>
    <dbReference type="NCBI Taxonomy" id="7370"/>
    <lineage>
        <taxon>Eukaryota</taxon>
        <taxon>Metazoa</taxon>
        <taxon>Ecdysozoa</taxon>
        <taxon>Arthropoda</taxon>
        <taxon>Hexapoda</taxon>
        <taxon>Insecta</taxon>
        <taxon>Pterygota</taxon>
        <taxon>Neoptera</taxon>
        <taxon>Endopterygota</taxon>
        <taxon>Diptera</taxon>
        <taxon>Brachycera</taxon>
        <taxon>Muscomorpha</taxon>
        <taxon>Muscoidea</taxon>
        <taxon>Muscidae</taxon>
        <taxon>Musca</taxon>
    </lineage>
</organism>
<dbReference type="InterPro" id="IPR051384">
    <property type="entry name" value="Mth_GPCR"/>
</dbReference>
<evidence type="ECO:0000256" key="11">
    <source>
        <dbReference type="ARBA" id="ARBA00023180"/>
    </source>
</evidence>
<feature type="transmembrane region" description="Helical" evidence="13">
    <location>
        <begin position="358"/>
        <end position="381"/>
    </location>
</feature>
<dbReference type="Gene3D" id="1.20.1070.10">
    <property type="entry name" value="Rhodopsin 7-helix transmembrane proteins"/>
    <property type="match status" value="1"/>
</dbReference>
<dbReference type="GeneID" id="105261538"/>
<evidence type="ECO:0000256" key="10">
    <source>
        <dbReference type="ARBA" id="ARBA00023170"/>
    </source>
</evidence>
<comment type="similarity">
    <text evidence="2">Belongs to the G-protein coupled receptor 2 family. Mth subfamily.</text>
</comment>
<keyword evidence="10 17" id="KW-0675">Receptor</keyword>
<evidence type="ECO:0000256" key="13">
    <source>
        <dbReference type="SAM" id="Phobius"/>
    </source>
</evidence>
<protein>
    <submittedName>
        <fullName evidence="17">G-protein coupled receptor Mth2</fullName>
    </submittedName>
</protein>
<keyword evidence="11" id="KW-0325">Glycoprotein</keyword>
<keyword evidence="9" id="KW-1015">Disulfide bond</keyword>
<keyword evidence="5 14" id="KW-0732">Signal</keyword>
<feature type="transmembrane region" description="Helical" evidence="13">
    <location>
        <begin position="240"/>
        <end position="261"/>
    </location>
</feature>
<dbReference type="OrthoDB" id="7993392at2759"/>
<evidence type="ECO:0000259" key="15">
    <source>
        <dbReference type="Pfam" id="PF06652"/>
    </source>
</evidence>
<feature type="transmembrane region" description="Helical" evidence="13">
    <location>
        <begin position="205"/>
        <end position="228"/>
    </location>
</feature>
<dbReference type="GO" id="GO:0008528">
    <property type="term" value="F:G protein-coupled peptide receptor activity"/>
    <property type="evidence" value="ECO:0007669"/>
    <property type="project" value="TreeGrafter"/>
</dbReference>
<evidence type="ECO:0000256" key="9">
    <source>
        <dbReference type="ARBA" id="ARBA00023157"/>
    </source>
</evidence>
<feature type="signal peptide" evidence="14">
    <location>
        <begin position="1"/>
        <end position="26"/>
    </location>
</feature>
<dbReference type="InterPro" id="IPR023311">
    <property type="entry name" value="Methusela_ecto_dom_2"/>
</dbReference>
<dbReference type="AlphaFoldDB" id="A0A9J7I821"/>
<evidence type="ECO:0000256" key="1">
    <source>
        <dbReference type="ARBA" id="ARBA00004651"/>
    </source>
</evidence>
<evidence type="ECO:0000256" key="3">
    <source>
        <dbReference type="ARBA" id="ARBA00022475"/>
    </source>
</evidence>
<feature type="transmembrane region" description="Helical" evidence="13">
    <location>
        <begin position="402"/>
        <end position="420"/>
    </location>
</feature>
<keyword evidence="12" id="KW-0807">Transducer</keyword>
<sequence length="476" mass="54414">MTTTAVTGLLPIILIFLLGRTKGIIGEDPQTLCPFNQSVVVTANENGTYIFEDSEIPSNLVFTTSWQNATTEMRVCICKIKRCLPVCSSDIAETYNLLKDKDIDAVCTKNITLNNGTTAEMNLMTDFHRVVKPLECPDENWSYLNPDIGEEINYTLYENGDLLDKFQNKHMEFCFDIEFQEWNGIPYFFMDPKVCYPPEFYWDEVITGCGMLVSVPFFLLSIVFYSCASMRVSVHAKCMVPYLGSLAVSYSLSGFLKLSSVELPELECVTMGYVNYFCVTSYLIWNCIISYDVWYKCTRVVMKASSRFLRYSILGSVVPLAMTALTYAAQNSEIQESLLPGINAERCSIDTGSWSALIYLYGPCIAALTFSIVLYVHVLYYMRECERSTQVSRDTLMLSVRLFILMCSSWLCDVISYFLKMFWQNILLYMIPDILNAMQGIVIFYLCVCQRRKLRAMDRRRRGQVTSIEFTTLVSS</sequence>
<accession>A0A9J7I821</accession>
<evidence type="ECO:0000313" key="16">
    <source>
        <dbReference type="Proteomes" id="UP001652621"/>
    </source>
</evidence>
<evidence type="ECO:0000256" key="4">
    <source>
        <dbReference type="ARBA" id="ARBA00022692"/>
    </source>
</evidence>
<dbReference type="InterPro" id="IPR010596">
    <property type="entry name" value="Methuselah_N_dom"/>
</dbReference>
<dbReference type="GO" id="GO:0005886">
    <property type="term" value="C:plasma membrane"/>
    <property type="evidence" value="ECO:0007669"/>
    <property type="project" value="UniProtKB-SubCell"/>
</dbReference>
<feature type="transmembrane region" description="Helical" evidence="13">
    <location>
        <begin position="308"/>
        <end position="329"/>
    </location>
</feature>
<keyword evidence="6 13" id="KW-1133">Transmembrane helix</keyword>
<feature type="transmembrane region" description="Helical" evidence="13">
    <location>
        <begin position="273"/>
        <end position="296"/>
    </location>
</feature>
<evidence type="ECO:0000256" key="7">
    <source>
        <dbReference type="ARBA" id="ARBA00023040"/>
    </source>
</evidence>
<dbReference type="PANTHER" id="PTHR47154">
    <property type="entry name" value="G-PROTEIN COUPLED RECEPTOR MTH-RELATED"/>
    <property type="match status" value="1"/>
</dbReference>
<dbReference type="Proteomes" id="UP001652621">
    <property type="component" value="Unplaced"/>
</dbReference>
<feature type="transmembrane region" description="Helical" evidence="13">
    <location>
        <begin position="426"/>
        <end position="448"/>
    </location>
</feature>
<proteinExistence type="inferred from homology"/>
<name>A0A9J7I821_MUSDO</name>
<dbReference type="RefSeq" id="XP_011290777.2">
    <property type="nucleotide sequence ID" value="XM_011292475.3"/>
</dbReference>
<evidence type="ECO:0000256" key="5">
    <source>
        <dbReference type="ARBA" id="ARBA00022729"/>
    </source>
</evidence>
<gene>
    <name evidence="17" type="primary">LOC105261538</name>
</gene>
<reference evidence="17" key="1">
    <citation type="submission" date="2025-08" db="UniProtKB">
        <authorList>
            <consortium name="RefSeq"/>
        </authorList>
    </citation>
    <scope>IDENTIFICATION</scope>
    <source>
        <strain evidence="17">Aabys</strain>
        <tissue evidence="17">Whole body</tissue>
    </source>
</reference>
<dbReference type="SUPFAM" id="SSF63877">
    <property type="entry name" value="Methuselah ectodomain"/>
    <property type="match status" value="1"/>
</dbReference>
<evidence type="ECO:0000313" key="17">
    <source>
        <dbReference type="RefSeq" id="XP_011290777.2"/>
    </source>
</evidence>
<dbReference type="VEuPathDB" id="VectorBase:MDOMA2_009176"/>
<keyword evidence="8 13" id="KW-0472">Membrane</keyword>
<dbReference type="CDD" id="cd15039">
    <property type="entry name" value="7tmB3_Methuselah-like"/>
    <property type="match status" value="1"/>
</dbReference>
<feature type="domain" description="Methuselah N-terminal" evidence="15">
    <location>
        <begin position="41"/>
        <end position="176"/>
    </location>
</feature>
<dbReference type="PANTHER" id="PTHR47154:SF2">
    <property type="entry name" value="G-PROTEIN COUPLED RECEPTOR MTH-RELATED"/>
    <property type="match status" value="1"/>
</dbReference>
<keyword evidence="7" id="KW-0297">G-protein coupled receptor</keyword>
<evidence type="ECO:0000256" key="6">
    <source>
        <dbReference type="ARBA" id="ARBA00022989"/>
    </source>
</evidence>
<comment type="subcellular location">
    <subcellularLocation>
        <location evidence="1">Cell membrane</location>
        <topology evidence="1">Multi-pass membrane protein</topology>
    </subcellularLocation>
</comment>
<keyword evidence="16" id="KW-1185">Reference proteome</keyword>
<keyword evidence="4 13" id="KW-0812">Transmembrane</keyword>
<feature type="chain" id="PRO_5039931424" evidence="14">
    <location>
        <begin position="27"/>
        <end position="476"/>
    </location>
</feature>
<evidence type="ECO:0000256" key="8">
    <source>
        <dbReference type="ARBA" id="ARBA00023136"/>
    </source>
</evidence>
<dbReference type="Gene3D" id="2.170.180.11">
    <property type="entry name" value="Methuselah ectodomain, domain 2"/>
    <property type="match status" value="1"/>
</dbReference>